<proteinExistence type="inferred from homology"/>
<dbReference type="PRINTS" id="PR00411">
    <property type="entry name" value="PNDRDTASEI"/>
</dbReference>
<dbReference type="Proteomes" id="UP000030643">
    <property type="component" value="Unassembled WGS sequence"/>
</dbReference>
<feature type="disulfide bond" description="Redox-active" evidence="5">
    <location>
        <begin position="43"/>
        <end position="48"/>
    </location>
</feature>
<comment type="cofactor">
    <cofactor evidence="4">
        <name>FAD</name>
        <dbReference type="ChEBI" id="CHEBI:57692"/>
    </cofactor>
    <text evidence="4">Binds 1 FAD per subunit.</text>
</comment>
<dbReference type="AlphaFoldDB" id="A0A069CTU8"/>
<dbReference type="Gene3D" id="3.50.50.60">
    <property type="entry name" value="FAD/NAD(P)-binding domain"/>
    <property type="match status" value="1"/>
</dbReference>
<dbReference type="PANTHER" id="PTHR43014:SF5">
    <property type="entry name" value="GLUTATHIONE REDUCTASE (NADPH)"/>
    <property type="match status" value="1"/>
</dbReference>
<reference evidence="9" key="1">
    <citation type="journal article" date="2014" name="Genome Announc.">
        <title>Draft genome sequence of Weissella oryzae SG25T, isolated from fermented rice grains.</title>
        <authorList>
            <person name="Tanizawa Y."/>
            <person name="Fujisawa T."/>
            <person name="Mochizuki T."/>
            <person name="Kaminuma E."/>
            <person name="Suzuki Y."/>
            <person name="Nakamura Y."/>
            <person name="Tohno M."/>
        </authorList>
    </citation>
    <scope>NUCLEOTIDE SEQUENCE [LARGE SCALE GENOMIC DNA]</scope>
    <source>
        <strain evidence="9">DSM 25784 / JCM 18191 / LMG 30913 / SG25</strain>
    </source>
</reference>
<evidence type="ECO:0000259" key="6">
    <source>
        <dbReference type="Pfam" id="PF02852"/>
    </source>
</evidence>
<protein>
    <submittedName>
        <fullName evidence="8">Putative glutathione reductase</fullName>
    </submittedName>
</protein>
<keyword evidence="9" id="KW-1185">Reference proteome</keyword>
<dbReference type="PANTHER" id="PTHR43014">
    <property type="entry name" value="MERCURIC REDUCTASE"/>
    <property type="match status" value="1"/>
</dbReference>
<dbReference type="RefSeq" id="WP_027698974.1">
    <property type="nucleotide sequence ID" value="NZ_DF820489.1"/>
</dbReference>
<feature type="binding site" evidence="4">
    <location>
        <position position="300"/>
    </location>
    <ligand>
        <name>FAD</name>
        <dbReference type="ChEBI" id="CHEBI:57692"/>
    </ligand>
</feature>
<evidence type="ECO:0000256" key="3">
    <source>
        <dbReference type="ARBA" id="ARBA00022827"/>
    </source>
</evidence>
<dbReference type="SUPFAM" id="SSF51905">
    <property type="entry name" value="FAD/NAD(P)-binding domain"/>
    <property type="match status" value="1"/>
</dbReference>
<accession>A0A069CTU8</accession>
<dbReference type="GO" id="GO:0000166">
    <property type="term" value="F:nucleotide binding"/>
    <property type="evidence" value="ECO:0007669"/>
    <property type="project" value="UniProtKB-KW"/>
</dbReference>
<comment type="similarity">
    <text evidence="1">Belongs to the class-I pyridine nucleotide-disulfide oxidoreductase family.</text>
</comment>
<dbReference type="SUPFAM" id="SSF55424">
    <property type="entry name" value="FAD/NAD-linked reductases, dimerisation (C-terminal) domain"/>
    <property type="match status" value="1"/>
</dbReference>
<dbReference type="GO" id="GO:0016491">
    <property type="term" value="F:oxidoreductase activity"/>
    <property type="evidence" value="ECO:0007669"/>
    <property type="project" value="InterPro"/>
</dbReference>
<sequence length="448" mass="48216">MMNEHFDVGIIGSGPAGLSAAFALKAAGKSVVIIEEYLWGGTCPNYGCDPKKMLLGAVEAKQQAEQLVPAGLTGSLDLDWSVLMRHKMAFTEPVAARKIVGLDEAGIIHRYGHASFIDNQTVKLSEQTITANNWVIATGTQPARLDVPGDQYLLDNEDFLNLTTMPAEIVLVGGGFIAIEFANLAAAVGTKVHIILKGTAILTEFDQTLTQKLKQAMQAKGITFHDNFMTQAVQKQGQRIELLANDGRIVSADSGFVAIGRRGNTDALNLAAANVELTDSLVKVDGYLKTTADNIYAAGDVTNLAVPKLTPTASTQGRYVAQHILGLNTEQIHFPATPVVVFGAPKLAQVGVNPDIAIEQGYQVTEFDMTRWMGYYRNLEPLAQAHIVLNESGVIVGASVLASHADELINYLTVAINRRQNQKDLRSEMYAYPSLGSDITTFLGAAMD</sequence>
<feature type="domain" description="Pyridine nucleotide-disulphide oxidoreductase dimerisation" evidence="6">
    <location>
        <begin position="337"/>
        <end position="439"/>
    </location>
</feature>
<dbReference type="Pfam" id="PF02852">
    <property type="entry name" value="Pyr_redox_dim"/>
    <property type="match status" value="1"/>
</dbReference>
<evidence type="ECO:0000256" key="4">
    <source>
        <dbReference type="PIRSR" id="PIRSR000350-3"/>
    </source>
</evidence>
<keyword evidence="3 4" id="KW-0274">FAD</keyword>
<dbReference type="STRING" id="1329250.WOSG25_060320"/>
<dbReference type="InterPro" id="IPR001100">
    <property type="entry name" value="Pyr_nuc-diS_OxRdtase"/>
</dbReference>
<evidence type="ECO:0000256" key="2">
    <source>
        <dbReference type="ARBA" id="ARBA00022630"/>
    </source>
</evidence>
<feature type="domain" description="FAD/NAD(P)-binding" evidence="7">
    <location>
        <begin position="6"/>
        <end position="317"/>
    </location>
</feature>
<feature type="binding site" evidence="4">
    <location>
        <begin position="173"/>
        <end position="180"/>
    </location>
    <ligand>
        <name>NAD(+)</name>
        <dbReference type="ChEBI" id="CHEBI:57540"/>
    </ligand>
</feature>
<evidence type="ECO:0000256" key="5">
    <source>
        <dbReference type="PIRSR" id="PIRSR000350-4"/>
    </source>
</evidence>
<feature type="binding site" evidence="4">
    <location>
        <position position="260"/>
    </location>
    <ligand>
        <name>NAD(+)</name>
        <dbReference type="ChEBI" id="CHEBI:57540"/>
    </ligand>
</feature>
<keyword evidence="4" id="KW-0547">Nucleotide-binding</keyword>
<dbReference type="PIRSF" id="PIRSF000350">
    <property type="entry name" value="Mercury_reductase_MerA"/>
    <property type="match status" value="1"/>
</dbReference>
<evidence type="ECO:0000313" key="8">
    <source>
        <dbReference type="EMBL" id="GAK30914.1"/>
    </source>
</evidence>
<name>A0A069CTU8_WEIOS</name>
<dbReference type="EMBL" id="DF820489">
    <property type="protein sequence ID" value="GAK30914.1"/>
    <property type="molecule type" value="Genomic_DNA"/>
</dbReference>
<gene>
    <name evidence="8" type="ORF">WOSG25_060320</name>
</gene>
<evidence type="ECO:0000256" key="1">
    <source>
        <dbReference type="ARBA" id="ARBA00007532"/>
    </source>
</evidence>
<keyword evidence="4" id="KW-0520">NAD</keyword>
<evidence type="ECO:0000313" key="9">
    <source>
        <dbReference type="Proteomes" id="UP000030643"/>
    </source>
</evidence>
<dbReference type="PRINTS" id="PR00368">
    <property type="entry name" value="FADPNR"/>
</dbReference>
<feature type="binding site" evidence="4">
    <location>
        <position position="52"/>
    </location>
    <ligand>
        <name>FAD</name>
        <dbReference type="ChEBI" id="CHEBI:57692"/>
    </ligand>
</feature>
<organism evidence="8 9">
    <name type="scientific">Weissella oryzae (strain DSM 25784 / JCM 18191 / LMG 30913 / SG25)</name>
    <dbReference type="NCBI Taxonomy" id="1329250"/>
    <lineage>
        <taxon>Bacteria</taxon>
        <taxon>Bacillati</taxon>
        <taxon>Bacillota</taxon>
        <taxon>Bacilli</taxon>
        <taxon>Lactobacillales</taxon>
        <taxon>Lactobacillaceae</taxon>
        <taxon>Weissella</taxon>
    </lineage>
</organism>
<dbReference type="InterPro" id="IPR036188">
    <property type="entry name" value="FAD/NAD-bd_sf"/>
</dbReference>
<dbReference type="InterPro" id="IPR023753">
    <property type="entry name" value="FAD/NAD-binding_dom"/>
</dbReference>
<keyword evidence="2" id="KW-0285">Flavoprotein</keyword>
<dbReference type="InterPro" id="IPR016156">
    <property type="entry name" value="FAD/NAD-linked_Rdtase_dimer_sf"/>
</dbReference>
<dbReference type="eggNOG" id="COG1249">
    <property type="taxonomic scope" value="Bacteria"/>
</dbReference>
<dbReference type="InterPro" id="IPR004099">
    <property type="entry name" value="Pyr_nucl-diS_OxRdtase_dimer"/>
</dbReference>
<dbReference type="Pfam" id="PF07992">
    <property type="entry name" value="Pyr_redox_2"/>
    <property type="match status" value="1"/>
</dbReference>
<evidence type="ECO:0000259" key="7">
    <source>
        <dbReference type="Pfam" id="PF07992"/>
    </source>
</evidence>